<feature type="region of interest" description="Disordered" evidence="1">
    <location>
        <begin position="192"/>
        <end position="218"/>
    </location>
</feature>
<feature type="compositionally biased region" description="Low complexity" evidence="1">
    <location>
        <begin position="196"/>
        <end position="218"/>
    </location>
</feature>
<dbReference type="InterPro" id="IPR016135">
    <property type="entry name" value="UBQ-conjugating_enzyme/RWD"/>
</dbReference>
<protein>
    <submittedName>
        <fullName evidence="3">(Mediterranean fruit fly) hypothetical protein</fullName>
    </submittedName>
    <submittedName>
        <fullName evidence="4">RWD domain-containing protein 4</fullName>
    </submittedName>
</protein>
<dbReference type="InterPro" id="IPR042770">
    <property type="entry name" value="RWDD4"/>
</dbReference>
<reference evidence="3" key="3">
    <citation type="submission" date="2020-11" db="EMBL/GenBank/DDBJ databases">
        <authorList>
            <person name="Whitehead M."/>
        </authorList>
    </citation>
    <scope>NUCLEOTIDE SEQUENCE</scope>
    <source>
        <strain evidence="3">EGII</strain>
    </source>
</reference>
<dbReference type="PROSITE" id="PS50908">
    <property type="entry name" value="RWD"/>
    <property type="match status" value="1"/>
</dbReference>
<sequence>MADLVEQQADEREALQSIYEGDTNFKQVDATTFQYKYGEDDHYKSFLVEVQWTDNYPNEIPKMNLDTFYNRNLIPAVKTKIQQVLVEEAEQWLGCGMTYTLFECLKDRQDDLTAEQPEHVPTHSIDLDSAGVNALKISDNGEANKRKEPKKEQLTKAQKRRQWERTDHKGDKPRGWDWVDIVKHLSQTGSKDNIVVNSSGSPNSNLNGPSSVLQPLNI</sequence>
<organism evidence="4">
    <name type="scientific">Ceratitis capitata</name>
    <name type="common">Mediterranean fruit fly</name>
    <name type="synonym">Tephritis capitata</name>
    <dbReference type="NCBI Taxonomy" id="7213"/>
    <lineage>
        <taxon>Eukaryota</taxon>
        <taxon>Metazoa</taxon>
        <taxon>Ecdysozoa</taxon>
        <taxon>Arthropoda</taxon>
        <taxon>Hexapoda</taxon>
        <taxon>Insecta</taxon>
        <taxon>Pterygota</taxon>
        <taxon>Neoptera</taxon>
        <taxon>Endopterygota</taxon>
        <taxon>Diptera</taxon>
        <taxon>Brachycera</taxon>
        <taxon>Muscomorpha</taxon>
        <taxon>Tephritoidea</taxon>
        <taxon>Tephritidae</taxon>
        <taxon>Ceratitis</taxon>
        <taxon>Ceratitis</taxon>
    </lineage>
</organism>
<feature type="domain" description="RWD" evidence="2">
    <location>
        <begin position="10"/>
        <end position="112"/>
    </location>
</feature>
<dbReference type="SMART" id="SM00591">
    <property type="entry name" value="RWD"/>
    <property type="match status" value="1"/>
</dbReference>
<feature type="region of interest" description="Disordered" evidence="1">
    <location>
        <begin position="139"/>
        <end position="175"/>
    </location>
</feature>
<dbReference type="Pfam" id="PF05773">
    <property type="entry name" value="RWD"/>
    <property type="match status" value="1"/>
</dbReference>
<evidence type="ECO:0000313" key="3">
    <source>
        <dbReference type="EMBL" id="CAD6998429.1"/>
    </source>
</evidence>
<feature type="compositionally biased region" description="Basic and acidic residues" evidence="1">
    <location>
        <begin position="161"/>
        <end position="175"/>
    </location>
</feature>
<dbReference type="EMBL" id="GAMC01009353">
    <property type="protein sequence ID" value="JAB97202.1"/>
    <property type="molecule type" value="mRNA"/>
</dbReference>
<proteinExistence type="evidence at transcript level"/>
<name>W8BJK9_CERCA</name>
<dbReference type="KEGG" id="ccat:105664429"/>
<accession>W8BJK9</accession>
<dbReference type="Gene3D" id="3.10.110.10">
    <property type="entry name" value="Ubiquitin Conjugating Enzyme"/>
    <property type="match status" value="1"/>
</dbReference>
<evidence type="ECO:0000259" key="2">
    <source>
        <dbReference type="PROSITE" id="PS50908"/>
    </source>
</evidence>
<reference evidence="4" key="1">
    <citation type="submission" date="2013-07" db="EMBL/GenBank/DDBJ databases">
        <authorList>
            <person name="Geib S."/>
        </authorList>
    </citation>
    <scope>NUCLEOTIDE SEQUENCE</scope>
</reference>
<gene>
    <name evidence="4" type="primary">RWDD4</name>
    <name evidence="3" type="ORF">CCAP1982_LOCUS7029</name>
</gene>
<reference evidence="4" key="2">
    <citation type="journal article" date="2014" name="BMC Genomics">
        <title>A genomic perspective to assessing quality of mass-reared SIT flies used in Mediterranean fruit fly (Ceratitis capitata) eradication in California.</title>
        <authorList>
            <person name="Calla B."/>
            <person name="Hall B."/>
            <person name="Hou S."/>
            <person name="Geib S.M."/>
        </authorList>
    </citation>
    <scope>NUCLEOTIDE SEQUENCE</scope>
</reference>
<dbReference type="PANTHER" id="PTHR21275">
    <property type="entry name" value="RWD DOMAIN-CONTAINING PROTEIN 4"/>
    <property type="match status" value="1"/>
</dbReference>
<keyword evidence="5" id="KW-1185">Reference proteome</keyword>
<dbReference type="SUPFAM" id="SSF54495">
    <property type="entry name" value="UBC-like"/>
    <property type="match status" value="1"/>
</dbReference>
<dbReference type="OrthoDB" id="10045773at2759"/>
<dbReference type="Proteomes" id="UP000606786">
    <property type="component" value="Unassembled WGS sequence"/>
</dbReference>
<evidence type="ECO:0000313" key="5">
    <source>
        <dbReference type="Proteomes" id="UP000606786"/>
    </source>
</evidence>
<feature type="compositionally biased region" description="Basic and acidic residues" evidence="1">
    <location>
        <begin position="142"/>
        <end position="154"/>
    </location>
</feature>
<dbReference type="AlphaFoldDB" id="W8BJK9"/>
<dbReference type="EMBL" id="GAMC01009347">
    <property type="protein sequence ID" value="JAB97208.1"/>
    <property type="molecule type" value="mRNA"/>
</dbReference>
<dbReference type="InterPro" id="IPR006575">
    <property type="entry name" value="RWD_dom"/>
</dbReference>
<evidence type="ECO:0000256" key="1">
    <source>
        <dbReference type="SAM" id="MobiDB-lite"/>
    </source>
</evidence>
<evidence type="ECO:0000313" key="4">
    <source>
        <dbReference type="EMBL" id="JAB97208.1"/>
    </source>
</evidence>
<dbReference type="CDD" id="cd23817">
    <property type="entry name" value="RWD-RWDD4"/>
    <property type="match status" value="1"/>
</dbReference>
<dbReference type="EMBL" id="CAJHJT010000012">
    <property type="protein sequence ID" value="CAD6998429.1"/>
    <property type="molecule type" value="Genomic_DNA"/>
</dbReference>
<dbReference type="PANTHER" id="PTHR21275:SF1">
    <property type="entry name" value="RWD DOMAIN-CONTAINING PROTEIN 4"/>
    <property type="match status" value="1"/>
</dbReference>